<evidence type="ECO:0000256" key="1">
    <source>
        <dbReference type="ARBA" id="ARBA00004442"/>
    </source>
</evidence>
<comment type="caution">
    <text evidence="13">The sequence shown here is derived from an EMBL/GenBank/DDBJ whole genome shotgun (WGS) entry which is preliminary data.</text>
</comment>
<keyword evidence="6" id="KW-0732">Signal</keyword>
<evidence type="ECO:0000256" key="3">
    <source>
        <dbReference type="ARBA" id="ARBA00015419"/>
    </source>
</evidence>
<keyword evidence="7" id="KW-0472">Membrane</keyword>
<evidence type="ECO:0000256" key="4">
    <source>
        <dbReference type="ARBA" id="ARBA00022452"/>
    </source>
</evidence>
<dbReference type="Pfam" id="PF17243">
    <property type="entry name" value="POTRA_TamA_1"/>
    <property type="match status" value="1"/>
</dbReference>
<gene>
    <name evidence="13" type="ORF">CZ787_00925</name>
</gene>
<organism evidence="13 14">
    <name type="scientific">Halomonas citrativorans</name>
    <dbReference type="NCBI Taxonomy" id="2742612"/>
    <lineage>
        <taxon>Bacteria</taxon>
        <taxon>Pseudomonadati</taxon>
        <taxon>Pseudomonadota</taxon>
        <taxon>Gammaproteobacteria</taxon>
        <taxon>Oceanospirillales</taxon>
        <taxon>Halomonadaceae</taxon>
        <taxon>Halomonas</taxon>
    </lineage>
</organism>
<dbReference type="InterPro" id="IPR035243">
    <property type="entry name" value="TamA_POTRA_Dom_1"/>
</dbReference>
<dbReference type="AlphaFoldDB" id="A0A1R4HPS0"/>
<evidence type="ECO:0000313" key="13">
    <source>
        <dbReference type="EMBL" id="SJN09183.1"/>
    </source>
</evidence>
<proteinExistence type="inferred from homology"/>
<dbReference type="Proteomes" id="UP000196331">
    <property type="component" value="Unassembled WGS sequence"/>
</dbReference>
<evidence type="ECO:0000259" key="12">
    <source>
        <dbReference type="Pfam" id="PF17243"/>
    </source>
</evidence>
<name>A0A1R4HPS0_9GAMM</name>
<keyword evidence="8" id="KW-0998">Cell outer membrane</keyword>
<dbReference type="RefSeq" id="WP_087105451.1">
    <property type="nucleotide sequence ID" value="NZ_FUKM01000003.1"/>
</dbReference>
<dbReference type="GO" id="GO:0009306">
    <property type="term" value="P:protein secretion"/>
    <property type="evidence" value="ECO:0007669"/>
    <property type="project" value="TreeGrafter"/>
</dbReference>
<dbReference type="OrthoDB" id="9803054at2"/>
<evidence type="ECO:0000256" key="9">
    <source>
        <dbReference type="ARBA" id="ARBA00033063"/>
    </source>
</evidence>
<dbReference type="Gene3D" id="2.40.160.50">
    <property type="entry name" value="membrane protein fhac: a member of the omp85/tpsb transporter family"/>
    <property type="match status" value="1"/>
</dbReference>
<dbReference type="GO" id="GO:0097347">
    <property type="term" value="C:TAM protein secretion complex"/>
    <property type="evidence" value="ECO:0007669"/>
    <property type="project" value="TreeGrafter"/>
</dbReference>
<evidence type="ECO:0000256" key="8">
    <source>
        <dbReference type="ARBA" id="ARBA00023237"/>
    </source>
</evidence>
<comment type="similarity">
    <text evidence="2">Belongs to the TamA family.</text>
</comment>
<keyword evidence="4" id="KW-1134">Transmembrane beta strand</keyword>
<dbReference type="InterPro" id="IPR039910">
    <property type="entry name" value="D15-like"/>
</dbReference>
<comment type="subcellular location">
    <subcellularLocation>
        <location evidence="1">Cell outer membrane</location>
    </subcellularLocation>
</comment>
<sequence length="617" mass="70491">MGRQWRWLSATRMVCFIALPLCFAYVPSVLALTATINGIGGDVEDNISAYLESIDAEQYTQTRLEGEIRSRTRVAMRVYGYYEPTVEVEIEPAIVLNIDPGPRVEIQDLSINVTGDAKDDPPFKDALDSFPLKVGDPLVQPPWDQLRSQFSGLAIERGYFDWAFTKRRMEVRPYLRSARLYMDFDSGPRFRFGETNITGSHIVLDRLHNMQTYENNDPYLAESLATYTQRLVETGWFRSVSIRPRLTTAQELVVAPPEGGASPWWESATASQPKRPRISSAALASVLTINKNDDIRLPIDVNVDPANRHQFEVGIGYATDVGPRLRFSWHQPWINSLGHSLNHDLYLSTPEQRFTGVYNVPLEDPLRDSYRLQYGVRNIDDSDTRSMQGSVELARRWQFDNDWIQSVYFRTTYEDFTQGGEADKVWLYYPGIQWSRTRTRPQRFPLWGDRQQLSIEYSDTVWGSDAQFVRLTGDAEFIRTISNDNRFLARLSIGAIETDDFSKIPPSLRFFAGGDRSVRGYSYETLSPRNAEGRLQGGRQMITSSLEYQRRVRGDWWAATFVDTGDAFDNWGPHDLKTGAGVGVRWVSPVGPIRFDVAHPFDNDDAYRAHFSIGPEF</sequence>
<evidence type="ECO:0000313" key="14">
    <source>
        <dbReference type="Proteomes" id="UP000196331"/>
    </source>
</evidence>
<evidence type="ECO:0000256" key="6">
    <source>
        <dbReference type="ARBA" id="ARBA00022729"/>
    </source>
</evidence>
<protein>
    <recommendedName>
        <fullName evidence="3">Translocation and assembly module subunit TamA</fullName>
    </recommendedName>
    <alternativeName>
        <fullName evidence="9">Autotransporter assembly factor TamA</fullName>
    </alternativeName>
</protein>
<evidence type="ECO:0000256" key="2">
    <source>
        <dbReference type="ARBA" id="ARBA00010248"/>
    </source>
</evidence>
<evidence type="ECO:0000256" key="10">
    <source>
        <dbReference type="ARBA" id="ARBA00093548"/>
    </source>
</evidence>
<reference evidence="13 14" key="1">
    <citation type="submission" date="2017-02" db="EMBL/GenBank/DDBJ databases">
        <authorList>
            <person name="Dridi B."/>
        </authorList>
    </citation>
    <scope>NUCLEOTIDE SEQUENCE [LARGE SCALE GENOMIC DNA]</scope>
    <source>
        <strain evidence="13 14">JB380</strain>
    </source>
</reference>
<dbReference type="Pfam" id="PF01103">
    <property type="entry name" value="Omp85"/>
    <property type="match status" value="1"/>
</dbReference>
<feature type="domain" description="TamA POTRA" evidence="12">
    <location>
        <begin position="35"/>
        <end position="92"/>
    </location>
</feature>
<keyword evidence="5" id="KW-0812">Transmembrane</keyword>
<dbReference type="PANTHER" id="PTHR12815:SF47">
    <property type="entry name" value="TRANSLOCATION AND ASSEMBLY MODULE SUBUNIT TAMA"/>
    <property type="match status" value="1"/>
</dbReference>
<comment type="subunit">
    <text evidence="10">Interacts with TamB to form the translocation and assembly module (TAM).</text>
</comment>
<dbReference type="PANTHER" id="PTHR12815">
    <property type="entry name" value="SORTING AND ASSEMBLY MACHINERY SAMM50 PROTEIN FAMILY MEMBER"/>
    <property type="match status" value="1"/>
</dbReference>
<evidence type="ECO:0000256" key="7">
    <source>
        <dbReference type="ARBA" id="ARBA00023136"/>
    </source>
</evidence>
<dbReference type="EMBL" id="FUKM01000003">
    <property type="protein sequence ID" value="SJN09183.1"/>
    <property type="molecule type" value="Genomic_DNA"/>
</dbReference>
<dbReference type="Gene3D" id="3.10.20.310">
    <property type="entry name" value="membrane protein fhac"/>
    <property type="match status" value="3"/>
</dbReference>
<dbReference type="GO" id="GO:0009279">
    <property type="term" value="C:cell outer membrane"/>
    <property type="evidence" value="ECO:0007669"/>
    <property type="project" value="UniProtKB-SubCell"/>
</dbReference>
<feature type="domain" description="Bacterial surface antigen (D15)" evidence="11">
    <location>
        <begin position="312"/>
        <end position="617"/>
    </location>
</feature>
<evidence type="ECO:0000256" key="5">
    <source>
        <dbReference type="ARBA" id="ARBA00022692"/>
    </source>
</evidence>
<evidence type="ECO:0000259" key="11">
    <source>
        <dbReference type="Pfam" id="PF01103"/>
    </source>
</evidence>
<dbReference type="InterPro" id="IPR000184">
    <property type="entry name" value="Bac_surfAg_D15"/>
</dbReference>
<accession>A0A1R4HPS0</accession>